<evidence type="ECO:0000313" key="4">
    <source>
        <dbReference type="Proteomes" id="UP001596513"/>
    </source>
</evidence>
<evidence type="ECO:0000313" key="3">
    <source>
        <dbReference type="EMBL" id="MFC7667153.1"/>
    </source>
</evidence>
<feature type="compositionally biased region" description="Polar residues" evidence="1">
    <location>
        <begin position="1"/>
        <end position="17"/>
    </location>
</feature>
<dbReference type="Proteomes" id="UP001596513">
    <property type="component" value="Unassembled WGS sequence"/>
</dbReference>
<sequence>MALTNWQSGKKTDTSAFAANHGGGPTNCAPRQRCCRRGPSRLDFVIIPDAATATLALRRGDVDVFPQVPAREFARLRASPAASSALNFYSAASYDVVTAGFNTRRPALADSLTRRALSQCFDAAGLLKATQMGGGQRTVGIISPTESVIYNDSLALTPFDPQGAAEPATAGRLATKPAVGSRLVPKLPQRQAAAAPAGGALPGR</sequence>
<feature type="region of interest" description="Disordered" evidence="1">
    <location>
        <begin position="1"/>
        <end position="30"/>
    </location>
</feature>
<dbReference type="Gene3D" id="3.10.105.10">
    <property type="entry name" value="Dipeptide-binding Protein, Domain 3"/>
    <property type="match status" value="1"/>
</dbReference>
<feature type="region of interest" description="Disordered" evidence="1">
    <location>
        <begin position="181"/>
        <end position="204"/>
    </location>
</feature>
<evidence type="ECO:0000259" key="2">
    <source>
        <dbReference type="Pfam" id="PF00496"/>
    </source>
</evidence>
<name>A0ABW2U123_9BACT</name>
<dbReference type="RefSeq" id="WP_380201453.1">
    <property type="nucleotide sequence ID" value="NZ_JBHTEK010000001.1"/>
</dbReference>
<dbReference type="SUPFAM" id="SSF53850">
    <property type="entry name" value="Periplasmic binding protein-like II"/>
    <property type="match status" value="1"/>
</dbReference>
<dbReference type="EMBL" id="JBHTEK010000001">
    <property type="protein sequence ID" value="MFC7667153.1"/>
    <property type="molecule type" value="Genomic_DNA"/>
</dbReference>
<feature type="domain" description="Solute-binding protein family 5" evidence="2">
    <location>
        <begin position="40"/>
        <end position="166"/>
    </location>
</feature>
<comment type="caution">
    <text evidence="3">The sequence shown here is derived from an EMBL/GenBank/DDBJ whole genome shotgun (WGS) entry which is preliminary data.</text>
</comment>
<dbReference type="InterPro" id="IPR000914">
    <property type="entry name" value="SBP_5_dom"/>
</dbReference>
<feature type="compositionally biased region" description="Low complexity" evidence="1">
    <location>
        <begin position="187"/>
        <end position="204"/>
    </location>
</feature>
<reference evidence="4" key="1">
    <citation type="journal article" date="2019" name="Int. J. Syst. Evol. Microbiol.">
        <title>The Global Catalogue of Microorganisms (GCM) 10K type strain sequencing project: providing services to taxonomists for standard genome sequencing and annotation.</title>
        <authorList>
            <consortium name="The Broad Institute Genomics Platform"/>
            <consortium name="The Broad Institute Genome Sequencing Center for Infectious Disease"/>
            <person name="Wu L."/>
            <person name="Ma J."/>
        </authorList>
    </citation>
    <scope>NUCLEOTIDE SEQUENCE [LARGE SCALE GENOMIC DNA]</scope>
    <source>
        <strain evidence="4">JCM 19635</strain>
    </source>
</reference>
<organism evidence="3 4">
    <name type="scientific">Hymenobacter humi</name>
    <dbReference type="NCBI Taxonomy" id="1411620"/>
    <lineage>
        <taxon>Bacteria</taxon>
        <taxon>Pseudomonadati</taxon>
        <taxon>Bacteroidota</taxon>
        <taxon>Cytophagia</taxon>
        <taxon>Cytophagales</taxon>
        <taxon>Hymenobacteraceae</taxon>
        <taxon>Hymenobacter</taxon>
    </lineage>
</organism>
<proteinExistence type="predicted"/>
<evidence type="ECO:0000256" key="1">
    <source>
        <dbReference type="SAM" id="MobiDB-lite"/>
    </source>
</evidence>
<accession>A0ABW2U123</accession>
<dbReference type="Gene3D" id="3.40.190.10">
    <property type="entry name" value="Periplasmic binding protein-like II"/>
    <property type="match status" value="1"/>
</dbReference>
<keyword evidence="4" id="KW-1185">Reference proteome</keyword>
<gene>
    <name evidence="3" type="ORF">ACFQT0_06775</name>
</gene>
<protein>
    <submittedName>
        <fullName evidence="3">ABC transporter substrate-binding protein</fullName>
    </submittedName>
</protein>
<dbReference type="Pfam" id="PF00496">
    <property type="entry name" value="SBP_bac_5"/>
    <property type="match status" value="1"/>
</dbReference>